<dbReference type="RefSeq" id="WP_148597172.1">
    <property type="nucleotide sequence ID" value="NZ_CP042997.1"/>
</dbReference>
<organism evidence="2 3">
    <name type="scientific">Aquisphaera giovannonii</name>
    <dbReference type="NCBI Taxonomy" id="406548"/>
    <lineage>
        <taxon>Bacteria</taxon>
        <taxon>Pseudomonadati</taxon>
        <taxon>Planctomycetota</taxon>
        <taxon>Planctomycetia</taxon>
        <taxon>Isosphaerales</taxon>
        <taxon>Isosphaeraceae</taxon>
        <taxon>Aquisphaera</taxon>
    </lineage>
</organism>
<dbReference type="PANTHER" id="PTHR35894:SF1">
    <property type="entry name" value="PHOSPHORIBULOKINASE _ URIDINE KINASE FAMILY"/>
    <property type="match status" value="1"/>
</dbReference>
<dbReference type="Pfam" id="PF13401">
    <property type="entry name" value="AAA_22"/>
    <property type="match status" value="1"/>
</dbReference>
<dbReference type="AlphaFoldDB" id="A0A5B9WAS6"/>
<dbReference type="InterPro" id="IPR049945">
    <property type="entry name" value="AAA_22"/>
</dbReference>
<dbReference type="EMBL" id="CP042997">
    <property type="protein sequence ID" value="QEH37642.1"/>
    <property type="molecule type" value="Genomic_DNA"/>
</dbReference>
<keyword evidence="3" id="KW-1185">Reference proteome</keyword>
<sequence length="267" mass="28355">MWYEHWGLVRDPFQDEGAPYVPLASHDEAVARLLHLIDSAEPVGFLRGDPGSGKSRVLGRALEAARRPDRKFAMATGRMGRDALLGTLARKLGGRPAEAATESAALRSLRQAVAVCRIQGAAVVLVVDGDPEDADQRGLLVALLGLAREAGRVTVIAAGEDGDEAGEAEEALASWSLRIRMPRLTFTEAEGYVRGRLDSAGCPEPLFGRRAMARLHLLSGGTPRGLNRLASLSLMAASLRRLEAVPSDLVDDVSGECRLPVGLGPPA</sequence>
<dbReference type="PANTHER" id="PTHR35894">
    <property type="entry name" value="GENERAL SECRETION PATHWAY PROTEIN A-RELATED"/>
    <property type="match status" value="1"/>
</dbReference>
<accession>A0A5B9WAS6</accession>
<protein>
    <recommendedName>
        <fullName evidence="1">ORC1/DEAH AAA+ ATPase domain-containing protein</fullName>
    </recommendedName>
</protein>
<dbReference type="GO" id="GO:0016887">
    <property type="term" value="F:ATP hydrolysis activity"/>
    <property type="evidence" value="ECO:0007669"/>
    <property type="project" value="InterPro"/>
</dbReference>
<dbReference type="OrthoDB" id="9783370at2"/>
<name>A0A5B9WAS6_9BACT</name>
<evidence type="ECO:0000313" key="2">
    <source>
        <dbReference type="EMBL" id="QEH37642.1"/>
    </source>
</evidence>
<reference evidence="2 3" key="1">
    <citation type="submission" date="2019-08" db="EMBL/GenBank/DDBJ databases">
        <title>Deep-cultivation of Planctomycetes and their phenomic and genomic characterization uncovers novel biology.</title>
        <authorList>
            <person name="Wiegand S."/>
            <person name="Jogler M."/>
            <person name="Boedeker C."/>
            <person name="Pinto D."/>
            <person name="Vollmers J."/>
            <person name="Rivas-Marin E."/>
            <person name="Kohn T."/>
            <person name="Peeters S.H."/>
            <person name="Heuer A."/>
            <person name="Rast P."/>
            <person name="Oberbeckmann S."/>
            <person name="Bunk B."/>
            <person name="Jeske O."/>
            <person name="Meyerdierks A."/>
            <person name="Storesund J.E."/>
            <person name="Kallscheuer N."/>
            <person name="Luecker S."/>
            <person name="Lage O.M."/>
            <person name="Pohl T."/>
            <person name="Merkel B.J."/>
            <person name="Hornburger P."/>
            <person name="Mueller R.-W."/>
            <person name="Bruemmer F."/>
            <person name="Labrenz M."/>
            <person name="Spormann A.M."/>
            <person name="Op den Camp H."/>
            <person name="Overmann J."/>
            <person name="Amann R."/>
            <person name="Jetten M.S.M."/>
            <person name="Mascher T."/>
            <person name="Medema M.H."/>
            <person name="Devos D.P."/>
            <person name="Kaster A.-K."/>
            <person name="Ovreas L."/>
            <person name="Rohde M."/>
            <person name="Galperin M.Y."/>
            <person name="Jogler C."/>
        </authorList>
    </citation>
    <scope>NUCLEOTIDE SEQUENCE [LARGE SCALE GENOMIC DNA]</scope>
    <source>
        <strain evidence="2 3">OJF2</strain>
    </source>
</reference>
<evidence type="ECO:0000313" key="3">
    <source>
        <dbReference type="Proteomes" id="UP000324233"/>
    </source>
</evidence>
<feature type="domain" description="ORC1/DEAH AAA+ ATPase" evidence="1">
    <location>
        <begin position="40"/>
        <end position="128"/>
    </location>
</feature>
<dbReference type="InterPro" id="IPR027417">
    <property type="entry name" value="P-loop_NTPase"/>
</dbReference>
<proteinExistence type="predicted"/>
<evidence type="ECO:0000259" key="1">
    <source>
        <dbReference type="Pfam" id="PF13401"/>
    </source>
</evidence>
<dbReference type="Proteomes" id="UP000324233">
    <property type="component" value="Chromosome"/>
</dbReference>
<dbReference type="SUPFAM" id="SSF52540">
    <property type="entry name" value="P-loop containing nucleoside triphosphate hydrolases"/>
    <property type="match status" value="1"/>
</dbReference>
<dbReference type="KEGG" id="agv:OJF2_62330"/>
<dbReference type="InterPro" id="IPR052026">
    <property type="entry name" value="ExeA_AAA_ATPase_DNA-bind"/>
</dbReference>
<gene>
    <name evidence="2" type="ORF">OJF2_62330</name>
</gene>